<dbReference type="AlphaFoldDB" id="A0A2W5Z1M0"/>
<evidence type="ECO:0000313" key="4">
    <source>
        <dbReference type="Proteomes" id="UP000248724"/>
    </source>
</evidence>
<dbReference type="InterPro" id="IPR015590">
    <property type="entry name" value="Aldehyde_DH_dom"/>
</dbReference>
<sequence>MGRLCNFVGGEPREPLDAARASAIVDPSTGDAYGDAPVSGPADLDVAFTAASAALEGWRDLTPSQRSLAMMRIADAVEARA</sequence>
<dbReference type="GO" id="GO:0016491">
    <property type="term" value="F:oxidoreductase activity"/>
    <property type="evidence" value="ECO:0007669"/>
    <property type="project" value="UniProtKB-KW"/>
</dbReference>
<protein>
    <submittedName>
        <fullName evidence="3">Gamma-aminobutyraldehyde dehydrogenase</fullName>
    </submittedName>
</protein>
<gene>
    <name evidence="3" type="ORF">DLM65_11220</name>
</gene>
<name>A0A2W5Z1M0_9BACT</name>
<dbReference type="EMBL" id="QHBU01000214">
    <property type="protein sequence ID" value="PZR79249.1"/>
    <property type="molecule type" value="Genomic_DNA"/>
</dbReference>
<dbReference type="InterPro" id="IPR016161">
    <property type="entry name" value="Ald_DH/histidinol_DH"/>
</dbReference>
<accession>A0A2W5Z1M0</accession>
<evidence type="ECO:0000259" key="2">
    <source>
        <dbReference type="Pfam" id="PF00171"/>
    </source>
</evidence>
<evidence type="ECO:0000313" key="3">
    <source>
        <dbReference type="EMBL" id="PZR79249.1"/>
    </source>
</evidence>
<dbReference type="Pfam" id="PF00171">
    <property type="entry name" value="Aldedh"/>
    <property type="match status" value="1"/>
</dbReference>
<proteinExistence type="predicted"/>
<dbReference type="Gene3D" id="3.40.605.10">
    <property type="entry name" value="Aldehyde Dehydrogenase, Chain A, domain 1"/>
    <property type="match status" value="1"/>
</dbReference>
<dbReference type="Proteomes" id="UP000248724">
    <property type="component" value="Unassembled WGS sequence"/>
</dbReference>
<feature type="domain" description="Aldehyde dehydrogenase" evidence="2">
    <location>
        <begin position="22"/>
        <end position="80"/>
    </location>
</feature>
<evidence type="ECO:0000256" key="1">
    <source>
        <dbReference type="ARBA" id="ARBA00023002"/>
    </source>
</evidence>
<feature type="non-terminal residue" evidence="3">
    <location>
        <position position="81"/>
    </location>
</feature>
<dbReference type="InterPro" id="IPR016162">
    <property type="entry name" value="Ald_DH_N"/>
</dbReference>
<organism evidence="3 4">
    <name type="scientific">Candidatus Aeolococcus gillhamiae</name>
    <dbReference type="NCBI Taxonomy" id="3127015"/>
    <lineage>
        <taxon>Bacteria</taxon>
        <taxon>Bacillati</taxon>
        <taxon>Candidatus Dormiibacterota</taxon>
        <taxon>Candidatus Dormibacteria</taxon>
        <taxon>Candidatus Aeolococcales</taxon>
        <taxon>Candidatus Aeolococcaceae</taxon>
        <taxon>Candidatus Aeolococcus</taxon>
    </lineage>
</organism>
<keyword evidence="1" id="KW-0560">Oxidoreductase</keyword>
<reference evidence="3 4" key="1">
    <citation type="journal article" date="2017" name="Nature">
        <title>Atmospheric trace gases support primary production in Antarctic desert surface soil.</title>
        <authorList>
            <person name="Ji M."/>
            <person name="Greening C."/>
            <person name="Vanwonterghem I."/>
            <person name="Carere C.R."/>
            <person name="Bay S.K."/>
            <person name="Steen J.A."/>
            <person name="Montgomery K."/>
            <person name="Lines T."/>
            <person name="Beardall J."/>
            <person name="van Dorst J."/>
            <person name="Snape I."/>
            <person name="Stott M.B."/>
            <person name="Hugenholtz P."/>
            <person name="Ferrari B.C."/>
        </authorList>
    </citation>
    <scope>NUCLEOTIDE SEQUENCE [LARGE SCALE GENOMIC DNA]</scope>
    <source>
        <strain evidence="3">RRmetagenome_bin12</strain>
    </source>
</reference>
<comment type="caution">
    <text evidence="3">The sequence shown here is derived from an EMBL/GenBank/DDBJ whole genome shotgun (WGS) entry which is preliminary data.</text>
</comment>
<dbReference type="SUPFAM" id="SSF53720">
    <property type="entry name" value="ALDH-like"/>
    <property type="match status" value="1"/>
</dbReference>